<feature type="transmembrane region" description="Helical" evidence="1">
    <location>
        <begin position="431"/>
        <end position="454"/>
    </location>
</feature>
<feature type="transmembrane region" description="Helical" evidence="1">
    <location>
        <begin position="360"/>
        <end position="381"/>
    </location>
</feature>
<dbReference type="PANTHER" id="PTHR32063">
    <property type="match status" value="1"/>
</dbReference>
<reference evidence="3" key="1">
    <citation type="submission" date="2011-11" db="EMBL/GenBank/DDBJ databases">
        <title>Complete sequence of Desulfosporosinus orientis DSM 765.</title>
        <authorList>
            <person name="Lucas S."/>
            <person name="Han J."/>
            <person name="Lapidus A."/>
            <person name="Cheng J.-F."/>
            <person name="Goodwin L."/>
            <person name="Pitluck S."/>
            <person name="Peters L."/>
            <person name="Ovchinnikova G."/>
            <person name="Teshima H."/>
            <person name="Detter J.C."/>
            <person name="Han C."/>
            <person name="Tapia R."/>
            <person name="Land M."/>
            <person name="Hauser L."/>
            <person name="Kyrpides N."/>
            <person name="Ivanova N."/>
            <person name="Pagani I."/>
            <person name="Pester M."/>
            <person name="Spring S."/>
            <person name="Ollivier B."/>
            <person name="Rattei T."/>
            <person name="Klenk H.-P."/>
            <person name="Wagner M."/>
            <person name="Loy A."/>
            <person name="Woyke T."/>
        </authorList>
    </citation>
    <scope>NUCLEOTIDE SEQUENCE [LARGE SCALE GENOMIC DNA]</scope>
    <source>
        <strain evidence="3">ATCC 19365 / DSM 765 / NCIMB 8382 / VKM B-1628</strain>
    </source>
</reference>
<dbReference type="GO" id="GO:0042910">
    <property type="term" value="F:xenobiotic transmembrane transporter activity"/>
    <property type="evidence" value="ECO:0007669"/>
    <property type="project" value="TreeGrafter"/>
</dbReference>
<dbReference type="SUPFAM" id="SSF82714">
    <property type="entry name" value="Multidrug efflux transporter AcrB TolC docking domain, DN and DC subdomains"/>
    <property type="match status" value="2"/>
</dbReference>
<dbReference type="Gene3D" id="3.30.70.1320">
    <property type="entry name" value="Multidrug efflux transporter AcrB pore domain like"/>
    <property type="match status" value="1"/>
</dbReference>
<dbReference type="STRING" id="768706.Desor_4089"/>
<dbReference type="Gene3D" id="3.30.70.1440">
    <property type="entry name" value="Multidrug efflux transporter AcrB pore domain"/>
    <property type="match status" value="1"/>
</dbReference>
<feature type="transmembrane region" description="Helical" evidence="1">
    <location>
        <begin position="523"/>
        <end position="545"/>
    </location>
</feature>
<feature type="transmembrane region" description="Helical" evidence="1">
    <location>
        <begin position="980"/>
        <end position="1007"/>
    </location>
</feature>
<feature type="transmembrane region" description="Helical" evidence="1">
    <location>
        <begin position="906"/>
        <end position="927"/>
    </location>
</feature>
<sequence length="1022" mass="112567">MEKGFIYQVINNRRFTLFFTFIALLLGLYSYYIIPKQESPNVHAPYAIIKTIYPGAEPEDVEKLVTKPIEDKIIEVPGYKTSSSYSRNSISIVVLELENDADVDKSWADLRRYMDDLQSSLPSECQKIDINTDLADTPGMILSLSGDQYSYEQLSDFADQFKNELSNVKGISRFEVTGVQNKEARVEVNTALLNQYDLSLEDIVNVLKLQNVDIPVGSLNNENTKINVSVPGSFDSLQDIENCVVSVSKTTGAIVHLKDIAHVSWKLSDSTTRIRENGHNAILLSAYFSDNNNIVLIGKDVQAKLQQLKEQLPSGLKVDEVTYQPTSVNQSVTNFFENLLEGIALVLVVVFLGMGLKNAIVASTAVPLSILIAFCAMYLLKIRVHEISIAALIIALGMLVDDAIVIIDSIQVLIDQGMEKMEACILGTKRAVLPVFTATLTTAAAFAPMLFVPGPAGEFLHTLPEVVILSIAASFIVAIFVTPTLAYIFFAKLKAEKIQKRSPVKSFYQGFLAIGMKYKKTTLFLALSSLVLIVLLAFKLPVMFFPKADVNMFYIDIHAETSADLDNTDRVAQQVEKMIAGQKEVLTYTTSIGEGLPKFYLTVGQSSQSQDYAQILLKVDLAKGGRFKSNQEMAVYMQNLLNTSLIGGRARVELLEKAFPGNPIGIQIASDDRQALTKAVNYIHDQLEAIPGTLNVEDDLDSAEYQFTVNVDNDKASQMGITKYDLERQMNIALKGAESTVFRKAGNEYPVVVTSDVNTKEALENLVIKSSLSFQEALLKQLATIDLQAAIPTIRKYDREQAITVSSQVKPGYSAVSIEEQLKQVIAENPDELKGVTLTYKGEAKDIKDNFGDLGTAAIFALFAIYLILMLQFRSFLQPFIIFITIPLSLFGVIIGLFAFGQPLSFTALVGVVSLMGVVIKNAILLIEFINHARKEGLSVHDACFDAVSKRYRPIFLSAMTTVIGLVPLALSGSDLFEPLSVAIMCGLTVSTLLTLVIIPVVYSLWFSDHKAAVKEREGLTV</sequence>
<dbReference type="Gene3D" id="3.30.70.1430">
    <property type="entry name" value="Multidrug efflux transporter AcrB pore domain"/>
    <property type="match status" value="2"/>
</dbReference>
<dbReference type="SUPFAM" id="SSF82866">
    <property type="entry name" value="Multidrug efflux transporter AcrB transmembrane domain"/>
    <property type="match status" value="2"/>
</dbReference>
<keyword evidence="1" id="KW-1133">Transmembrane helix</keyword>
<dbReference type="OrthoDB" id="9757876at2"/>
<evidence type="ECO:0000313" key="2">
    <source>
        <dbReference type="EMBL" id="AET69529.1"/>
    </source>
</evidence>
<dbReference type="PRINTS" id="PR00702">
    <property type="entry name" value="ACRIFLAVINRP"/>
</dbReference>
<keyword evidence="1" id="KW-0472">Membrane</keyword>
<dbReference type="Pfam" id="PF00873">
    <property type="entry name" value="ACR_tran"/>
    <property type="match status" value="1"/>
</dbReference>
<gene>
    <name evidence="2" type="ordered locus">Desor_4089</name>
</gene>
<dbReference type="InterPro" id="IPR001036">
    <property type="entry name" value="Acrflvin-R"/>
</dbReference>
<dbReference type="eggNOG" id="COG0841">
    <property type="taxonomic scope" value="Bacteria"/>
</dbReference>
<reference evidence="2 3" key="2">
    <citation type="journal article" date="2012" name="J. Bacteriol.">
        <title>Complete genome sequences of Desulfosporosinus orientis DSM765T, Desulfosporosinus youngiae DSM17734T, Desulfosporosinus meridiei DSM13257T, and Desulfosporosinus acidiphilus DSM22704T.</title>
        <authorList>
            <person name="Pester M."/>
            <person name="Brambilla E."/>
            <person name="Alazard D."/>
            <person name="Rattei T."/>
            <person name="Weinmaier T."/>
            <person name="Han J."/>
            <person name="Lucas S."/>
            <person name="Lapidus A."/>
            <person name="Cheng J.F."/>
            <person name="Goodwin L."/>
            <person name="Pitluck S."/>
            <person name="Peters L."/>
            <person name="Ovchinnikova G."/>
            <person name="Teshima H."/>
            <person name="Detter J.C."/>
            <person name="Han C.S."/>
            <person name="Tapia R."/>
            <person name="Land M.L."/>
            <person name="Hauser L."/>
            <person name="Kyrpides N.C."/>
            <person name="Ivanova N.N."/>
            <person name="Pagani I."/>
            <person name="Huntmann M."/>
            <person name="Wei C.L."/>
            <person name="Davenport K.W."/>
            <person name="Daligault H."/>
            <person name="Chain P.S."/>
            <person name="Chen A."/>
            <person name="Mavromatis K."/>
            <person name="Markowitz V."/>
            <person name="Szeto E."/>
            <person name="Mikhailova N."/>
            <person name="Pati A."/>
            <person name="Wagner M."/>
            <person name="Woyke T."/>
            <person name="Ollivier B."/>
            <person name="Klenk H.P."/>
            <person name="Spring S."/>
            <person name="Loy A."/>
        </authorList>
    </citation>
    <scope>NUCLEOTIDE SEQUENCE [LARGE SCALE GENOMIC DNA]</scope>
    <source>
        <strain evidence="3">ATCC 19365 / DSM 765 / NCIMB 8382 / VKM B-1628</strain>
    </source>
</reference>
<feature type="transmembrane region" description="Helical" evidence="1">
    <location>
        <begin position="466"/>
        <end position="490"/>
    </location>
</feature>
<dbReference type="InterPro" id="IPR027463">
    <property type="entry name" value="AcrB_DN_DC_subdom"/>
</dbReference>
<dbReference type="PATRIC" id="fig|768706.3.peg.4143"/>
<keyword evidence="1" id="KW-0812">Transmembrane</keyword>
<feature type="transmembrane region" description="Helical" evidence="1">
    <location>
        <begin position="955"/>
        <end position="974"/>
    </location>
</feature>
<accession>G7WH21</accession>
<name>G7WH21_DESOD</name>
<organism evidence="2 3">
    <name type="scientific">Desulfosporosinus orientis (strain ATCC 19365 / DSM 765 / NCIMB 8382 / VKM B-1628 / Singapore I)</name>
    <name type="common">Desulfotomaculum orientis</name>
    <dbReference type="NCBI Taxonomy" id="768706"/>
    <lineage>
        <taxon>Bacteria</taxon>
        <taxon>Bacillati</taxon>
        <taxon>Bacillota</taxon>
        <taxon>Clostridia</taxon>
        <taxon>Eubacteriales</taxon>
        <taxon>Desulfitobacteriaceae</taxon>
        <taxon>Desulfosporosinus</taxon>
    </lineage>
</organism>
<dbReference type="RefSeq" id="WP_014186336.1">
    <property type="nucleotide sequence ID" value="NC_016584.1"/>
</dbReference>
<feature type="transmembrane region" description="Helical" evidence="1">
    <location>
        <begin position="335"/>
        <end position="353"/>
    </location>
</feature>
<dbReference type="AlphaFoldDB" id="G7WH21"/>
<protein>
    <submittedName>
        <fullName evidence="2">Cation/multidrug efflux pump</fullName>
    </submittedName>
</protein>
<evidence type="ECO:0000256" key="1">
    <source>
        <dbReference type="SAM" id="Phobius"/>
    </source>
</evidence>
<dbReference type="HOGENOM" id="CLU_002755_1_2_9"/>
<feature type="transmembrane region" description="Helical" evidence="1">
    <location>
        <begin position="854"/>
        <end position="873"/>
    </location>
</feature>
<feature type="transmembrane region" description="Helical" evidence="1">
    <location>
        <begin position="15"/>
        <end position="34"/>
    </location>
</feature>
<dbReference type="GO" id="GO:0005886">
    <property type="term" value="C:plasma membrane"/>
    <property type="evidence" value="ECO:0007669"/>
    <property type="project" value="TreeGrafter"/>
</dbReference>
<proteinExistence type="predicted"/>
<feature type="transmembrane region" description="Helical" evidence="1">
    <location>
        <begin position="880"/>
        <end position="900"/>
    </location>
</feature>
<dbReference type="PANTHER" id="PTHR32063:SF18">
    <property type="entry name" value="CATION EFFLUX SYSTEM PROTEIN"/>
    <property type="match status" value="1"/>
</dbReference>
<dbReference type="KEGG" id="dor:Desor_4089"/>
<dbReference type="EMBL" id="CP003108">
    <property type="protein sequence ID" value="AET69529.1"/>
    <property type="molecule type" value="Genomic_DNA"/>
</dbReference>
<evidence type="ECO:0000313" key="3">
    <source>
        <dbReference type="Proteomes" id="UP000006346"/>
    </source>
</evidence>
<keyword evidence="3" id="KW-1185">Reference proteome</keyword>
<dbReference type="SUPFAM" id="SSF82693">
    <property type="entry name" value="Multidrug efflux transporter AcrB pore domain, PN1, PN2, PC1 and PC2 subdomains"/>
    <property type="match status" value="2"/>
</dbReference>
<dbReference type="Proteomes" id="UP000006346">
    <property type="component" value="Chromosome"/>
</dbReference>
<dbReference type="Gene3D" id="3.30.2090.10">
    <property type="entry name" value="Multidrug efflux transporter AcrB TolC docking domain, DN and DC subdomains"/>
    <property type="match status" value="2"/>
</dbReference>
<dbReference type="Gene3D" id="1.20.1640.10">
    <property type="entry name" value="Multidrug efflux transporter AcrB transmembrane domain"/>
    <property type="match status" value="2"/>
</dbReference>